<name>A0A2V4DTZ8_9GAMM</name>
<gene>
    <name evidence="2" type="ORF">DKK79_07490</name>
</gene>
<evidence type="ECO:0000256" key="1">
    <source>
        <dbReference type="SAM" id="Phobius"/>
    </source>
</evidence>
<keyword evidence="1" id="KW-1133">Transmembrane helix</keyword>
<dbReference type="EMBL" id="QGLP01000005">
    <property type="protein sequence ID" value="PXZ04200.1"/>
    <property type="molecule type" value="Genomic_DNA"/>
</dbReference>
<dbReference type="Pfam" id="PF06097">
    <property type="entry name" value="DUF945"/>
    <property type="match status" value="1"/>
</dbReference>
<protein>
    <recommendedName>
        <fullName evidence="4">DUF945 domain-containing protein</fullName>
    </recommendedName>
</protein>
<accession>A0A2V4DTZ8</accession>
<comment type="caution">
    <text evidence="2">The sequence shown here is derived from an EMBL/GenBank/DDBJ whole genome shotgun (WGS) entry which is preliminary data.</text>
</comment>
<dbReference type="AlphaFoldDB" id="A0A2V4DTZ8"/>
<dbReference type="RefSeq" id="WP_110423544.1">
    <property type="nucleotide sequence ID" value="NZ_QGLP01000005.1"/>
</dbReference>
<keyword evidence="1" id="KW-0472">Membrane</keyword>
<sequence length="507" mass="57483">MKKTTPIIGIIAVLGISYICIAWHTGNVIEKEIDNTLARVTEQINNSQNVFNVQITHSNVEKHIFSTQTHINITLLPKDEMINDKLPLIDTDFTIYHGPFPIAALKQGIFSPQMAWIEYPIADPKFDLVEVIGARPLITGNMSISYNGDVTLKWLTNGFKVKQNRETHFLSDLEAELGASTLTFTSKSDQSTPSIKLDLDKYHHQFDSEYLTLNNLHFTLPSEKQSNHVNLALTFDKLQTNQKNKFFNNIYDFDEYDLDTFILDNLISKVTIDPVNQDVDTQISLGNFTLIPQSSYSQPAIQLKGLSINQKVNLSDARVLSGSFTSSVNSIFHGKQNLGNAMIDMDYQDLDKAIFGDEFVDVETHYNQPIESKVTLKNFNWHNLNGDINIKGSLDITNLDQISEANNPLDSIHNLTLHVNAPLNVLVRILAQSWDPDHHDVTDEQVELWEEETQEMLQHLFGDSPLFKLSKGEEQGLFMDIDIFKDSNEANINGQIYNKNDVLELLE</sequence>
<evidence type="ECO:0008006" key="4">
    <source>
        <dbReference type="Google" id="ProtNLM"/>
    </source>
</evidence>
<keyword evidence="1" id="KW-0812">Transmembrane</keyword>
<evidence type="ECO:0000313" key="2">
    <source>
        <dbReference type="EMBL" id="PXZ04200.1"/>
    </source>
</evidence>
<feature type="transmembrane region" description="Helical" evidence="1">
    <location>
        <begin position="7"/>
        <end position="26"/>
    </location>
</feature>
<reference evidence="2 3" key="1">
    <citation type="submission" date="2018-05" db="EMBL/GenBank/DDBJ databases">
        <title>Reference genomes for bee gut microbiota database.</title>
        <authorList>
            <person name="Ellegaard K.M."/>
        </authorList>
    </citation>
    <scope>NUCLEOTIDE SEQUENCE [LARGE SCALE GENOMIC DNA]</scope>
    <source>
        <strain evidence="2 3">ESL0177</strain>
    </source>
</reference>
<proteinExistence type="predicted"/>
<evidence type="ECO:0000313" key="3">
    <source>
        <dbReference type="Proteomes" id="UP000247483"/>
    </source>
</evidence>
<dbReference type="InterPro" id="IPR010352">
    <property type="entry name" value="DUF945"/>
</dbReference>
<organism evidence="2 3">
    <name type="scientific">Gilliamella apicola</name>
    <dbReference type="NCBI Taxonomy" id="1196095"/>
    <lineage>
        <taxon>Bacteria</taxon>
        <taxon>Pseudomonadati</taxon>
        <taxon>Pseudomonadota</taxon>
        <taxon>Gammaproteobacteria</taxon>
        <taxon>Orbales</taxon>
        <taxon>Orbaceae</taxon>
        <taxon>Gilliamella</taxon>
    </lineage>
</organism>
<dbReference type="Proteomes" id="UP000247483">
    <property type="component" value="Unassembled WGS sequence"/>
</dbReference>